<feature type="region of interest" description="Disordered" evidence="1">
    <location>
        <begin position="53"/>
        <end position="189"/>
    </location>
</feature>
<evidence type="ECO:0000313" key="3">
    <source>
        <dbReference type="EMBL" id="PKY08180.1"/>
    </source>
</evidence>
<accession>A0A2I1DEA6</accession>
<dbReference type="Proteomes" id="UP000234254">
    <property type="component" value="Unassembled WGS sequence"/>
</dbReference>
<proteinExistence type="predicted"/>
<feature type="region of interest" description="Disordered" evidence="1">
    <location>
        <begin position="214"/>
        <end position="241"/>
    </location>
</feature>
<organism evidence="3 4">
    <name type="scientific">Aspergillus campestris (strain IBT 28561)</name>
    <dbReference type="NCBI Taxonomy" id="1392248"/>
    <lineage>
        <taxon>Eukaryota</taxon>
        <taxon>Fungi</taxon>
        <taxon>Dikarya</taxon>
        <taxon>Ascomycota</taxon>
        <taxon>Pezizomycotina</taxon>
        <taxon>Eurotiomycetes</taxon>
        <taxon>Eurotiomycetidae</taxon>
        <taxon>Eurotiales</taxon>
        <taxon>Aspergillaceae</taxon>
        <taxon>Aspergillus</taxon>
        <taxon>Aspergillus subgen. Circumdati</taxon>
    </lineage>
</organism>
<dbReference type="AlphaFoldDB" id="A0A2I1DEA6"/>
<feature type="chain" id="PRO_5014182255" evidence="2">
    <location>
        <begin position="18"/>
        <end position="241"/>
    </location>
</feature>
<comment type="caution">
    <text evidence="3">The sequence shown here is derived from an EMBL/GenBank/DDBJ whole genome shotgun (WGS) entry which is preliminary data.</text>
</comment>
<keyword evidence="2" id="KW-0732">Signal</keyword>
<feature type="compositionally biased region" description="Polar residues" evidence="1">
    <location>
        <begin position="129"/>
        <end position="143"/>
    </location>
</feature>
<reference evidence="3" key="1">
    <citation type="submission" date="2016-12" db="EMBL/GenBank/DDBJ databases">
        <title>The genomes of Aspergillus section Nigri reveals drivers in fungal speciation.</title>
        <authorList>
            <consortium name="DOE Joint Genome Institute"/>
            <person name="Vesth T.C."/>
            <person name="Nybo J."/>
            <person name="Theobald S."/>
            <person name="Brandl J."/>
            <person name="Frisvad J.C."/>
            <person name="Nielsen K.F."/>
            <person name="Lyhne E.K."/>
            <person name="Kogle M.E."/>
            <person name="Kuo A."/>
            <person name="Riley R."/>
            <person name="Clum A."/>
            <person name="Nolan M."/>
            <person name="Lipzen A."/>
            <person name="Salamov A."/>
            <person name="Henrissat B."/>
            <person name="Wiebenga A."/>
            <person name="De vries R.P."/>
            <person name="Grigoriev I.V."/>
            <person name="Mortensen U.H."/>
            <person name="Andersen M.R."/>
            <person name="Baker S.E."/>
        </authorList>
    </citation>
    <scope>NUCLEOTIDE SEQUENCE</scope>
    <source>
        <strain evidence="3">IBT 28561</strain>
    </source>
</reference>
<feature type="compositionally biased region" description="Polar residues" evidence="1">
    <location>
        <begin position="151"/>
        <end position="185"/>
    </location>
</feature>
<dbReference type="RefSeq" id="XP_024696774.1">
    <property type="nucleotide sequence ID" value="XM_024836324.1"/>
</dbReference>
<dbReference type="GeneID" id="36543848"/>
<keyword evidence="4" id="KW-1185">Reference proteome</keyword>
<dbReference type="VEuPathDB" id="FungiDB:P168DRAFT_286329"/>
<name>A0A2I1DEA6_ASPC2</name>
<evidence type="ECO:0000256" key="1">
    <source>
        <dbReference type="SAM" id="MobiDB-lite"/>
    </source>
</evidence>
<protein>
    <submittedName>
        <fullName evidence="3">Uncharacterized protein</fullName>
    </submittedName>
</protein>
<evidence type="ECO:0000256" key="2">
    <source>
        <dbReference type="SAM" id="SignalP"/>
    </source>
</evidence>
<feature type="compositionally biased region" description="Basic and acidic residues" evidence="1">
    <location>
        <begin position="215"/>
        <end position="224"/>
    </location>
</feature>
<dbReference type="EMBL" id="MSFM01000001">
    <property type="protein sequence ID" value="PKY08180.1"/>
    <property type="molecule type" value="Genomic_DNA"/>
</dbReference>
<feature type="compositionally biased region" description="Polar residues" evidence="1">
    <location>
        <begin position="225"/>
        <end position="241"/>
    </location>
</feature>
<dbReference type="OrthoDB" id="4490287at2759"/>
<evidence type="ECO:0000313" key="4">
    <source>
        <dbReference type="Proteomes" id="UP000234254"/>
    </source>
</evidence>
<feature type="signal peptide" evidence="2">
    <location>
        <begin position="1"/>
        <end position="17"/>
    </location>
</feature>
<sequence length="241" mass="25874">MHPSAVLLVLSSIGAHAVPMLWGPGNDTALERRGNATVYRRHDSPSYTVVNVAGDDGTPKPQTITVPQSPSPSPSPPSWGIQARSTPTPTPQAADEGRESNVSEGIIRRMIFGRSTNETETRGLLARGSNHTSSQLSARSNSTETRDLHARSNSTEARSLSARSSNSTDTRSLFARSNDTASNVGARSADDGARVNFARAALNATELQARQFLKRSNETSHQERSLNGTTLQRRNETGSII</sequence>
<gene>
    <name evidence="3" type="ORF">P168DRAFT_286329</name>
</gene>